<dbReference type="Gene3D" id="1.20.120.450">
    <property type="entry name" value="dinb family like domain"/>
    <property type="match status" value="1"/>
</dbReference>
<protein>
    <submittedName>
        <fullName evidence="3">Uncharacterized protein (TIGR03083 family)</fullName>
    </submittedName>
</protein>
<evidence type="ECO:0000256" key="1">
    <source>
        <dbReference type="SAM" id="MobiDB-lite"/>
    </source>
</evidence>
<dbReference type="InterPro" id="IPR024344">
    <property type="entry name" value="MDMPI_metal-binding"/>
</dbReference>
<name>A0A927RA81_9ACTN</name>
<dbReference type="InterPro" id="IPR017517">
    <property type="entry name" value="Maleyloyr_isom"/>
</dbReference>
<evidence type="ECO:0000313" key="4">
    <source>
        <dbReference type="Proteomes" id="UP000638648"/>
    </source>
</evidence>
<evidence type="ECO:0000313" key="3">
    <source>
        <dbReference type="EMBL" id="MBE1604755.1"/>
    </source>
</evidence>
<organism evidence="3 4">
    <name type="scientific">Actinopolymorpha pittospori</name>
    <dbReference type="NCBI Taxonomy" id="648752"/>
    <lineage>
        <taxon>Bacteria</taxon>
        <taxon>Bacillati</taxon>
        <taxon>Actinomycetota</taxon>
        <taxon>Actinomycetes</taxon>
        <taxon>Propionibacteriales</taxon>
        <taxon>Actinopolymorphaceae</taxon>
        <taxon>Actinopolymorpha</taxon>
    </lineage>
</organism>
<dbReference type="NCBIfam" id="TIGR03083">
    <property type="entry name" value="maleylpyruvate isomerase family mycothiol-dependent enzyme"/>
    <property type="match status" value="1"/>
</dbReference>
<gene>
    <name evidence="3" type="ORF">HEB94_001603</name>
</gene>
<dbReference type="RefSeq" id="WP_202896193.1">
    <property type="nucleotide sequence ID" value="NZ_JADBEM010000001.1"/>
</dbReference>
<dbReference type="Proteomes" id="UP000638648">
    <property type="component" value="Unassembled WGS sequence"/>
</dbReference>
<comment type="caution">
    <text evidence="3">The sequence shown here is derived from an EMBL/GenBank/DDBJ whole genome shotgun (WGS) entry which is preliminary data.</text>
</comment>
<dbReference type="AlphaFoldDB" id="A0A927RA81"/>
<feature type="domain" description="Mycothiol-dependent maleylpyruvate isomerase metal-binding" evidence="2">
    <location>
        <begin position="37"/>
        <end position="124"/>
    </location>
</feature>
<dbReference type="EMBL" id="JADBEM010000001">
    <property type="protein sequence ID" value="MBE1604755.1"/>
    <property type="molecule type" value="Genomic_DNA"/>
</dbReference>
<evidence type="ECO:0000259" key="2">
    <source>
        <dbReference type="Pfam" id="PF11716"/>
    </source>
</evidence>
<reference evidence="3" key="1">
    <citation type="submission" date="2020-10" db="EMBL/GenBank/DDBJ databases">
        <title>Sequencing the genomes of 1000 actinobacteria strains.</title>
        <authorList>
            <person name="Klenk H.-P."/>
        </authorList>
    </citation>
    <scope>NUCLEOTIDE SEQUENCE</scope>
    <source>
        <strain evidence="3">DSM 45354</strain>
    </source>
</reference>
<sequence>MTDEFSRPVSYKSMNTPTMRKDSPMGTPSAHLTSETRTERERLASLFGDLTPKQWGMPSLCDGWQVREVVAHMTMPFRTKPFGVMAGVARARFSFNRYADRDARSAAQAMSEAELVDLLRRNIDHPWQPPGGGEAGALSHDVIHGLDVTEPLGLPSAPADRVALVLASTRPRQMNYFGVDLDGRKLAAIDTDVSVGEGSTVVTMTAREILLVVTGRRPLNEVPGASR</sequence>
<dbReference type="Pfam" id="PF11716">
    <property type="entry name" value="MDMPI_N"/>
    <property type="match status" value="1"/>
</dbReference>
<keyword evidence="4" id="KW-1185">Reference proteome</keyword>
<dbReference type="InterPro" id="IPR034660">
    <property type="entry name" value="DinB/YfiT-like"/>
</dbReference>
<proteinExistence type="predicted"/>
<dbReference type="GO" id="GO:0046872">
    <property type="term" value="F:metal ion binding"/>
    <property type="evidence" value="ECO:0007669"/>
    <property type="project" value="InterPro"/>
</dbReference>
<accession>A0A927RA81</accession>
<feature type="region of interest" description="Disordered" evidence="1">
    <location>
        <begin position="1"/>
        <end position="38"/>
    </location>
</feature>
<dbReference type="SUPFAM" id="SSF109854">
    <property type="entry name" value="DinB/YfiT-like putative metalloenzymes"/>
    <property type="match status" value="1"/>
</dbReference>